<dbReference type="Proteomes" id="UP000234323">
    <property type="component" value="Unassembled WGS sequence"/>
</dbReference>
<sequence>LALCQITKNSRKTAQQPVVLIDNNNSTSRSASSNKHTNKKIKVTAEPYTLQKPLQPFSTEIDENIIKDAYALPSGTGNTANIPLPLDISPKNSQQQFAANALCSSSQSGRSAFTDMADIDNNALQKDIAPLINSQKEDKTEDEKIAMKSYTIQVIDILLYRKGADVHVTFSNFSTIVKLSIITKGLYQNAYIQFDSPVASIYFTDNTWFYFIYEDAVRNSIASSGSMHENHVVNIQLHQVCQVITELQSMFRGFQDKMTALNRKVDDRIKNKLTPRSPIIQISATFTSIFIPITLQKLKQPVPASQTPVVESTSSTKSCTHTDDKSSSSDSDNDNIIKEQSAINGNDDEEEEMDYDPFTHDNEAGGKF</sequence>
<proteinExistence type="predicted"/>
<dbReference type="VEuPathDB" id="FungiDB:RhiirFUN_004506"/>
<dbReference type="VEuPathDB" id="FungiDB:RhiirA1_405391"/>
<feature type="region of interest" description="Disordered" evidence="1">
    <location>
        <begin position="302"/>
        <end position="368"/>
    </location>
</feature>
<dbReference type="EMBL" id="LLXI01001989">
    <property type="protein sequence ID" value="PKY55859.1"/>
    <property type="molecule type" value="Genomic_DNA"/>
</dbReference>
<feature type="non-terminal residue" evidence="2">
    <location>
        <position position="1"/>
    </location>
</feature>
<accession>A0A2I1HAG5</accession>
<dbReference type="VEuPathDB" id="FungiDB:RhiirA1_470995"/>
<keyword evidence="3" id="KW-1185">Reference proteome</keyword>
<reference evidence="2 3" key="1">
    <citation type="submission" date="2015-10" db="EMBL/GenBank/DDBJ databases">
        <title>Genome analyses suggest a sexual origin of heterokaryosis in a supposedly ancient asexual fungus.</title>
        <authorList>
            <person name="Ropars J."/>
            <person name="Sedzielewska K."/>
            <person name="Noel J."/>
            <person name="Charron P."/>
            <person name="Farinelli L."/>
            <person name="Marton T."/>
            <person name="Kruger M."/>
            <person name="Pelin A."/>
            <person name="Brachmann A."/>
            <person name="Corradi N."/>
        </authorList>
    </citation>
    <scope>NUCLEOTIDE SEQUENCE [LARGE SCALE GENOMIC DNA]</scope>
    <source>
        <strain evidence="2 3">A4</strain>
    </source>
</reference>
<evidence type="ECO:0000313" key="2">
    <source>
        <dbReference type="EMBL" id="PKY55859.1"/>
    </source>
</evidence>
<feature type="compositionally biased region" description="Acidic residues" evidence="1">
    <location>
        <begin position="346"/>
        <end position="355"/>
    </location>
</feature>
<dbReference type="AlphaFoldDB" id="A0A2I1HAG5"/>
<feature type="compositionally biased region" description="Basic and acidic residues" evidence="1">
    <location>
        <begin position="357"/>
        <end position="368"/>
    </location>
</feature>
<gene>
    <name evidence="2" type="ORF">RhiirA4_475650</name>
</gene>
<protein>
    <submittedName>
        <fullName evidence="2">Uncharacterized protein</fullName>
    </submittedName>
</protein>
<organism evidence="2 3">
    <name type="scientific">Rhizophagus irregularis</name>
    <dbReference type="NCBI Taxonomy" id="588596"/>
    <lineage>
        <taxon>Eukaryota</taxon>
        <taxon>Fungi</taxon>
        <taxon>Fungi incertae sedis</taxon>
        <taxon>Mucoromycota</taxon>
        <taxon>Glomeromycotina</taxon>
        <taxon>Glomeromycetes</taxon>
        <taxon>Glomerales</taxon>
        <taxon>Glomeraceae</taxon>
        <taxon>Rhizophagus</taxon>
    </lineage>
</organism>
<evidence type="ECO:0000256" key="1">
    <source>
        <dbReference type="SAM" id="MobiDB-lite"/>
    </source>
</evidence>
<comment type="caution">
    <text evidence="2">The sequence shown here is derived from an EMBL/GenBank/DDBJ whole genome shotgun (WGS) entry which is preliminary data.</text>
</comment>
<name>A0A2I1HAG5_9GLOM</name>
<evidence type="ECO:0000313" key="3">
    <source>
        <dbReference type="Proteomes" id="UP000234323"/>
    </source>
</evidence>